<name>A0A497E4B5_UNCAE</name>
<dbReference type="Proteomes" id="UP000279422">
    <property type="component" value="Unassembled WGS sequence"/>
</dbReference>
<protein>
    <submittedName>
        <fullName evidence="1">Uncharacterized protein</fullName>
    </submittedName>
</protein>
<accession>A0A497E4B5</accession>
<dbReference type="AlphaFoldDB" id="A0A497E4B5"/>
<reference evidence="1 2" key="1">
    <citation type="submission" date="2018-06" db="EMBL/GenBank/DDBJ databases">
        <title>Extensive metabolic versatility and redundancy in microbially diverse, dynamic hydrothermal sediments.</title>
        <authorList>
            <person name="Dombrowski N."/>
            <person name="Teske A."/>
            <person name="Baker B.J."/>
        </authorList>
    </citation>
    <scope>NUCLEOTIDE SEQUENCE [LARGE SCALE GENOMIC DNA]</scope>
    <source>
        <strain evidence="1">B47_G16</strain>
    </source>
</reference>
<evidence type="ECO:0000313" key="2">
    <source>
        <dbReference type="Proteomes" id="UP000279422"/>
    </source>
</evidence>
<sequence length="247" mass="28888">MDQELFQNVKIFLEKEKGCSNVEDEVPIKEKTYNQFKIRGVGAIPQPKDFGHIDIVGGKFYKSDGYTCIELHCIEYKSPNDDIIKGIGQIFWYKFAMSKLNTWAERLFLYLMAHEGKFSDDLIEFCKSFGIGLLQVNPSKIITEIVTPDNQHRFLSRQAKERVKLECQQCRKTFTPKELNCPNCSLPLEAETPWFWSLFADTFESSSTNRIYRGVPDYIPEEVEKTPMLKKVFRNWDKVRIAWKTQN</sequence>
<comment type="caution">
    <text evidence="1">The sequence shown here is derived from an EMBL/GenBank/DDBJ whole genome shotgun (WGS) entry which is preliminary data.</text>
</comment>
<organism evidence="1 2">
    <name type="scientific">Aerophobetes bacterium</name>
    <dbReference type="NCBI Taxonomy" id="2030807"/>
    <lineage>
        <taxon>Bacteria</taxon>
        <taxon>Candidatus Aerophobota</taxon>
    </lineage>
</organism>
<proteinExistence type="predicted"/>
<evidence type="ECO:0000313" key="1">
    <source>
        <dbReference type="EMBL" id="RLE09550.1"/>
    </source>
</evidence>
<gene>
    <name evidence="1" type="ORF">DRJ00_03895</name>
</gene>
<dbReference type="EMBL" id="QMPZ01000040">
    <property type="protein sequence ID" value="RLE09550.1"/>
    <property type="molecule type" value="Genomic_DNA"/>
</dbReference>